<reference evidence="9 10" key="1">
    <citation type="journal article" date="2018" name="Plant J.">
        <title>Genome sequences of Chlorella sorokiniana UTEX 1602 and Micractinium conductrix SAG 241.80: implications to maltose excretion by a green alga.</title>
        <authorList>
            <person name="Arriola M.B."/>
            <person name="Velmurugan N."/>
            <person name="Zhang Y."/>
            <person name="Plunkett M.H."/>
            <person name="Hondzo H."/>
            <person name="Barney B.M."/>
        </authorList>
    </citation>
    <scope>NUCLEOTIDE SEQUENCE [LARGE SCALE GENOMIC DNA]</scope>
    <source>
        <strain evidence="10">UTEX 1602</strain>
    </source>
</reference>
<comment type="catalytic activity">
    <reaction evidence="4">
        <text>succinate semialdehyde + NAD(+) + H2O = succinate + NADH + 2 H(+)</text>
        <dbReference type="Rhea" id="RHEA:13217"/>
        <dbReference type="ChEBI" id="CHEBI:15377"/>
        <dbReference type="ChEBI" id="CHEBI:15378"/>
        <dbReference type="ChEBI" id="CHEBI:30031"/>
        <dbReference type="ChEBI" id="CHEBI:57540"/>
        <dbReference type="ChEBI" id="CHEBI:57706"/>
        <dbReference type="ChEBI" id="CHEBI:57945"/>
        <dbReference type="EC" id="1.2.1.24"/>
    </reaction>
</comment>
<evidence type="ECO:0000313" key="9">
    <source>
        <dbReference type="EMBL" id="PRW58388.1"/>
    </source>
</evidence>
<dbReference type="GO" id="GO:0009450">
    <property type="term" value="P:gamma-aminobutyric acid catabolic process"/>
    <property type="evidence" value="ECO:0007669"/>
    <property type="project" value="TreeGrafter"/>
</dbReference>
<dbReference type="InterPro" id="IPR015590">
    <property type="entry name" value="Aldehyde_DH_dom"/>
</dbReference>
<dbReference type="InterPro" id="IPR016163">
    <property type="entry name" value="Ald_DH_C"/>
</dbReference>
<dbReference type="InterPro" id="IPR050740">
    <property type="entry name" value="Aldehyde_DH_Superfamily"/>
</dbReference>
<dbReference type="EMBL" id="LHPG02000005">
    <property type="protein sequence ID" value="PRW58388.1"/>
    <property type="molecule type" value="Genomic_DNA"/>
</dbReference>
<name>A0A2P6TWF5_CHLSO</name>
<evidence type="ECO:0000256" key="2">
    <source>
        <dbReference type="ARBA" id="ARBA00009986"/>
    </source>
</evidence>
<evidence type="ECO:0000256" key="3">
    <source>
        <dbReference type="ARBA" id="ARBA00023002"/>
    </source>
</evidence>
<comment type="caution">
    <text evidence="9">The sequence shown here is derived from an EMBL/GenBank/DDBJ whole genome shotgun (WGS) entry which is preliminary data.</text>
</comment>
<sequence>MRRVLAYLPSDGAGLRSQFANGVATATRAFATLHSDLRAQLSEPDLLKHQSYVGGRWIDSQSGKTIEVLDPATGKPIARVPDCGGAETRQAIAAAEIQFKEWGQRPGKERATILRRWFDLVVAAREDICRLMTAESGKPLAEARGEFDSGIASIEWFAEEAKRTCGDIVESPDRHRRFMVLKQPIGVVGAITPWNFPFSMITRKVSPALAAGCTVVLKPSELTPLTAFALVELAERAGVPPGALNVLSGTAQPISDALMASEVVRKIGFTGSTRVGKLLMQAAAGTVKRVSLELGGNAPFIVFPDADLEKAARAVVASSHRNAGQTCICTNRVLVHEEVHDAFVDLLVAKVRALQLGPGSDPGTTHGPLITAAAVDGVEAKVQDALAKGATAACGGRRPDWGRGSPLEGGFFFEPTVLTGATPDMRVFREEVFGPVTPVFKFGSDDEAVELANDTEYGLAAYFFTRDVSRVWRVAERLQYGMVGVNEVAITAEVAPFGGVKQSGLGREQSKYGLQEFQDLKSVCLGL</sequence>
<dbReference type="InterPro" id="IPR016161">
    <property type="entry name" value="Ald_DH/histidinol_DH"/>
</dbReference>
<keyword evidence="3 7" id="KW-0560">Oxidoreductase</keyword>
<feature type="domain" description="Aldehyde dehydrogenase" evidence="8">
    <location>
        <begin position="57"/>
        <end position="523"/>
    </location>
</feature>
<dbReference type="AlphaFoldDB" id="A0A2P6TWF5"/>
<proteinExistence type="inferred from homology"/>
<comment type="similarity">
    <text evidence="2 7">Belongs to the aldehyde dehydrogenase family.</text>
</comment>
<dbReference type="OrthoDB" id="310895at2759"/>
<dbReference type="CDD" id="cd07103">
    <property type="entry name" value="ALDH_F5_SSADH_GabD"/>
    <property type="match status" value="1"/>
</dbReference>
<dbReference type="STRING" id="3076.A0A2P6TWF5"/>
<evidence type="ECO:0000313" key="10">
    <source>
        <dbReference type="Proteomes" id="UP000239899"/>
    </source>
</evidence>
<dbReference type="Gene3D" id="3.40.605.10">
    <property type="entry name" value="Aldehyde Dehydrogenase, Chain A, domain 1"/>
    <property type="match status" value="1"/>
</dbReference>
<dbReference type="FunFam" id="3.40.605.10:FF:000005">
    <property type="entry name" value="Succinate-semialdehyde dehydrogenase I"/>
    <property type="match status" value="1"/>
</dbReference>
<dbReference type="FunFam" id="3.40.309.10:FF:000004">
    <property type="entry name" value="Succinate-semialdehyde dehydrogenase I"/>
    <property type="match status" value="1"/>
</dbReference>
<dbReference type="Proteomes" id="UP000239899">
    <property type="component" value="Unassembled WGS sequence"/>
</dbReference>
<dbReference type="Pfam" id="PF00171">
    <property type="entry name" value="Aldedh"/>
    <property type="match status" value="1"/>
</dbReference>
<evidence type="ECO:0000256" key="5">
    <source>
        <dbReference type="ARBA" id="ARBA00076033"/>
    </source>
</evidence>
<evidence type="ECO:0000256" key="7">
    <source>
        <dbReference type="RuleBase" id="RU003345"/>
    </source>
</evidence>
<dbReference type="InterPro" id="IPR016162">
    <property type="entry name" value="Ald_DH_N"/>
</dbReference>
<evidence type="ECO:0000256" key="4">
    <source>
        <dbReference type="ARBA" id="ARBA00052498"/>
    </source>
</evidence>
<dbReference type="PANTHER" id="PTHR43353:SF5">
    <property type="entry name" value="SUCCINATE-SEMIALDEHYDE DEHYDROGENASE, MITOCHONDRIAL"/>
    <property type="match status" value="1"/>
</dbReference>
<dbReference type="InterPro" id="IPR029510">
    <property type="entry name" value="Ald_DH_CS_GLU"/>
</dbReference>
<comment type="pathway">
    <text evidence="1">Amino-acid degradation; 4-aminobutanoate degradation.</text>
</comment>
<dbReference type="Gene3D" id="3.40.309.10">
    <property type="entry name" value="Aldehyde Dehydrogenase, Chain A, domain 2"/>
    <property type="match status" value="1"/>
</dbReference>
<dbReference type="SUPFAM" id="SSF53720">
    <property type="entry name" value="ALDH-like"/>
    <property type="match status" value="1"/>
</dbReference>
<protein>
    <recommendedName>
        <fullName evidence="5">Aldehyde dehydrogenase family 5 member F1</fullName>
    </recommendedName>
</protein>
<feature type="active site" evidence="6">
    <location>
        <position position="293"/>
    </location>
</feature>
<keyword evidence="10" id="KW-1185">Reference proteome</keyword>
<evidence type="ECO:0000256" key="6">
    <source>
        <dbReference type="PROSITE-ProRule" id="PRU10007"/>
    </source>
</evidence>
<dbReference type="PANTHER" id="PTHR43353">
    <property type="entry name" value="SUCCINATE-SEMIALDEHYDE DEHYDROGENASE, MITOCHONDRIAL"/>
    <property type="match status" value="1"/>
</dbReference>
<evidence type="ECO:0000259" key="8">
    <source>
        <dbReference type="Pfam" id="PF00171"/>
    </source>
</evidence>
<organism evidence="9 10">
    <name type="scientific">Chlorella sorokiniana</name>
    <name type="common">Freshwater green alga</name>
    <dbReference type="NCBI Taxonomy" id="3076"/>
    <lineage>
        <taxon>Eukaryota</taxon>
        <taxon>Viridiplantae</taxon>
        <taxon>Chlorophyta</taxon>
        <taxon>core chlorophytes</taxon>
        <taxon>Trebouxiophyceae</taxon>
        <taxon>Chlorellales</taxon>
        <taxon>Chlorellaceae</taxon>
        <taxon>Chlorella clade</taxon>
        <taxon>Chlorella</taxon>
    </lineage>
</organism>
<dbReference type="GO" id="GO:0004777">
    <property type="term" value="F:succinate-semialdehyde dehydrogenase (NAD+) activity"/>
    <property type="evidence" value="ECO:0007669"/>
    <property type="project" value="UniProtKB-EC"/>
</dbReference>
<gene>
    <name evidence="9" type="ORF">C2E21_2698</name>
</gene>
<dbReference type="PROSITE" id="PS00687">
    <property type="entry name" value="ALDEHYDE_DEHYDR_GLU"/>
    <property type="match status" value="1"/>
</dbReference>
<evidence type="ECO:0000256" key="1">
    <source>
        <dbReference type="ARBA" id="ARBA00005176"/>
    </source>
</evidence>
<accession>A0A2P6TWF5</accession>